<dbReference type="GO" id="GO:0015190">
    <property type="term" value="F:L-leucine transmembrane transporter activity"/>
    <property type="evidence" value="ECO:0007669"/>
    <property type="project" value="TreeGrafter"/>
</dbReference>
<organism evidence="9 10">
    <name type="scientific">Cephus cinctus</name>
    <name type="common">Wheat stem sawfly</name>
    <dbReference type="NCBI Taxonomy" id="211228"/>
    <lineage>
        <taxon>Eukaryota</taxon>
        <taxon>Metazoa</taxon>
        <taxon>Ecdysozoa</taxon>
        <taxon>Arthropoda</taxon>
        <taxon>Hexapoda</taxon>
        <taxon>Insecta</taxon>
        <taxon>Pterygota</taxon>
        <taxon>Neoptera</taxon>
        <taxon>Endopterygota</taxon>
        <taxon>Hymenoptera</taxon>
        <taxon>Cephoidea</taxon>
        <taxon>Cephidae</taxon>
        <taxon>Cephus</taxon>
    </lineage>
</organism>
<evidence type="ECO:0000313" key="10">
    <source>
        <dbReference type="RefSeq" id="XP_015591179.1"/>
    </source>
</evidence>
<evidence type="ECO:0000313" key="9">
    <source>
        <dbReference type="Proteomes" id="UP000694920"/>
    </source>
</evidence>
<dbReference type="GO" id="GO:0015180">
    <property type="term" value="F:L-alanine transmembrane transporter activity"/>
    <property type="evidence" value="ECO:0007669"/>
    <property type="project" value="TreeGrafter"/>
</dbReference>
<dbReference type="SUPFAM" id="SSF51445">
    <property type="entry name" value="(Trans)glycosidases"/>
    <property type="match status" value="1"/>
</dbReference>
<dbReference type="GO" id="GO:0016324">
    <property type="term" value="C:apical plasma membrane"/>
    <property type="evidence" value="ECO:0007669"/>
    <property type="project" value="TreeGrafter"/>
</dbReference>
<dbReference type="PANTHER" id="PTHR46673">
    <property type="entry name" value="4F2 CELL-SURFACE ANTIGEN HEAVY CHAIN"/>
    <property type="match status" value="1"/>
</dbReference>
<keyword evidence="7" id="KW-0472">Membrane</keyword>
<dbReference type="GO" id="GO:0005975">
    <property type="term" value="P:carbohydrate metabolic process"/>
    <property type="evidence" value="ECO:0007669"/>
    <property type="project" value="InterPro"/>
</dbReference>
<dbReference type="GeneID" id="107265837"/>
<proteinExistence type="inferred from homology"/>
<dbReference type="AlphaFoldDB" id="A0AAJ7BPJ0"/>
<name>A0AAJ7BPJ0_CEPCN</name>
<accession>A0AAJ7BPJ0</accession>
<dbReference type="Pfam" id="PF16028">
    <property type="entry name" value="SLC3A2_N"/>
    <property type="match status" value="1"/>
</dbReference>
<evidence type="ECO:0000256" key="2">
    <source>
        <dbReference type="ARBA" id="ARBA00008061"/>
    </source>
</evidence>
<evidence type="ECO:0000256" key="6">
    <source>
        <dbReference type="SAM" id="MobiDB-lite"/>
    </source>
</evidence>
<evidence type="ECO:0000259" key="8">
    <source>
        <dbReference type="SMART" id="SM00642"/>
    </source>
</evidence>
<dbReference type="GO" id="GO:0015173">
    <property type="term" value="F:aromatic amino acid transmembrane transporter activity"/>
    <property type="evidence" value="ECO:0007669"/>
    <property type="project" value="TreeGrafter"/>
</dbReference>
<keyword evidence="7" id="KW-1133">Transmembrane helix</keyword>
<dbReference type="Proteomes" id="UP000694920">
    <property type="component" value="Unplaced"/>
</dbReference>
<dbReference type="InterPro" id="IPR042280">
    <property type="entry name" value="SLC3A2"/>
</dbReference>
<dbReference type="GO" id="GO:0004558">
    <property type="term" value="F:alpha-1,4-glucosidase activity"/>
    <property type="evidence" value="ECO:0007669"/>
    <property type="project" value="UniProtKB-EC"/>
</dbReference>
<dbReference type="InterPro" id="IPR031984">
    <property type="entry name" value="SLC3A2_N"/>
</dbReference>
<gene>
    <name evidence="10" type="primary">LOC107265837</name>
</gene>
<dbReference type="EC" id="3.2.1.20" evidence="3"/>
<protein>
    <recommendedName>
        <fullName evidence="3">alpha-glucosidase</fullName>
        <ecNumber evidence="3">3.2.1.20</ecNumber>
    </recommendedName>
</protein>
<evidence type="ECO:0000256" key="4">
    <source>
        <dbReference type="ARBA" id="ARBA00023180"/>
    </source>
</evidence>
<dbReference type="FunFam" id="3.90.400.10:FF:000001">
    <property type="entry name" value="Maltase A3, isoform A"/>
    <property type="match status" value="1"/>
</dbReference>
<keyword evidence="9" id="KW-1185">Reference proteome</keyword>
<evidence type="ECO:0000256" key="1">
    <source>
        <dbReference type="ARBA" id="ARBA00001657"/>
    </source>
</evidence>
<feature type="domain" description="Glycosyl hydrolase family 13 catalytic" evidence="8">
    <location>
        <begin position="168"/>
        <end position="510"/>
    </location>
</feature>
<dbReference type="GO" id="GO:1904273">
    <property type="term" value="P:L-alanine import across plasma membrane"/>
    <property type="evidence" value="ECO:0007669"/>
    <property type="project" value="TreeGrafter"/>
</dbReference>
<dbReference type="InterPro" id="IPR006047">
    <property type="entry name" value="GH13_cat_dom"/>
</dbReference>
<keyword evidence="4" id="KW-0325">Glycoprotein</keyword>
<keyword evidence="5" id="KW-0378">Hydrolase</keyword>
<evidence type="ECO:0000256" key="7">
    <source>
        <dbReference type="SAM" id="Phobius"/>
    </source>
</evidence>
<dbReference type="GO" id="GO:0015823">
    <property type="term" value="P:phenylalanine transport"/>
    <property type="evidence" value="ECO:0007669"/>
    <property type="project" value="TreeGrafter"/>
</dbReference>
<keyword evidence="5" id="KW-0326">Glycosidase</keyword>
<sequence>MESGKLDLDSGEMNSSKEPVATYKPLPEDDLRVQINSNEKPAMGKQNGESDPDDGAQERMLKDERKIGVNKDATEVKFVSENGDAKIDIETVKQTLAGMGKEELMKYANDPFWIRLRWFLFVAFWLLWLSMLAGAIAIIVMAPKCSAPKPKKWWEQSPIIQLDASDVASKNLKGLESLLDPLKSQNIKAISLKSIVKSSPEGHTEDFRDIQPQLGHISDLKEFVKAAKEKEQHVVLELDPNHSSIHHPWFNKSVQREDNYTDYYVWFDGKIDSDGKRVPPNNWLSVYGGSAWEWNEERGQFYLHQFNKTQPDLNYNNPKVVSEFSDILNHWLSLGIEGFRLANTQYLTEDPNLHEESRAPQSAHTNDYESLVHAYTRDRPENSNILRKWRDLVLNNTKGEGLFTLCDDIEVDILQVFNENRTLIDLPQSPQFHAAINSNISAASLNESISQWLNSSSWPGWNLNTLRQRHDPAVADSLILAMLLLPGTPILQLNDTLSAKDAFTILTNARAGHPFLHGDTVISILNEDVLVYTRNWLKSGNPGYLVAYHSGEKPTNIDLSVLPQVSEEVNVVTQSPNYVQDHFPIQTKLPSNKVPISPKSTLIVTFVPKT</sequence>
<dbReference type="SMART" id="SM00642">
    <property type="entry name" value="Aamy"/>
    <property type="match status" value="1"/>
</dbReference>
<evidence type="ECO:0000256" key="5">
    <source>
        <dbReference type="ARBA" id="ARBA00023295"/>
    </source>
</evidence>
<evidence type="ECO:0000256" key="3">
    <source>
        <dbReference type="ARBA" id="ARBA00012741"/>
    </source>
</evidence>
<reference evidence="10" key="1">
    <citation type="submission" date="2025-08" db="UniProtKB">
        <authorList>
            <consortium name="RefSeq"/>
        </authorList>
    </citation>
    <scope>IDENTIFICATION</scope>
</reference>
<dbReference type="KEGG" id="ccin:107265837"/>
<dbReference type="CTD" id="40941"/>
<feature type="transmembrane region" description="Helical" evidence="7">
    <location>
        <begin position="118"/>
        <end position="142"/>
    </location>
</feature>
<dbReference type="InterPro" id="IPR017853">
    <property type="entry name" value="GH"/>
</dbReference>
<comment type="similarity">
    <text evidence="2">Belongs to the glycosyl hydrolase 13 family.</text>
</comment>
<dbReference type="PANTHER" id="PTHR46673:SF1">
    <property type="entry name" value="4F2 CELL-SURFACE ANTIGEN HEAVY CHAIN"/>
    <property type="match status" value="1"/>
</dbReference>
<dbReference type="GO" id="GO:0016323">
    <property type="term" value="C:basolateral plasma membrane"/>
    <property type="evidence" value="ECO:0007669"/>
    <property type="project" value="TreeGrafter"/>
</dbReference>
<dbReference type="Gene3D" id="3.20.20.80">
    <property type="entry name" value="Glycosidases"/>
    <property type="match status" value="1"/>
</dbReference>
<dbReference type="Gene3D" id="3.90.400.10">
    <property type="entry name" value="Oligo-1,6-glucosidase, Domain 2"/>
    <property type="match status" value="1"/>
</dbReference>
<comment type="catalytic activity">
    <reaction evidence="1">
        <text>Hydrolysis of terminal, non-reducing (1-&gt;4)-linked alpha-D-glucose residues with release of alpha-D-glucose.</text>
        <dbReference type="EC" id="3.2.1.20"/>
    </reaction>
</comment>
<dbReference type="GO" id="GO:1903801">
    <property type="term" value="P:L-leucine import across plasma membrane"/>
    <property type="evidence" value="ECO:0007669"/>
    <property type="project" value="TreeGrafter"/>
</dbReference>
<feature type="region of interest" description="Disordered" evidence="6">
    <location>
        <begin position="1"/>
        <end position="56"/>
    </location>
</feature>
<keyword evidence="7" id="KW-0812">Transmembrane</keyword>
<dbReference type="RefSeq" id="XP_015591179.1">
    <property type="nucleotide sequence ID" value="XM_015735693.2"/>
</dbReference>
<dbReference type="InterPro" id="IPR045857">
    <property type="entry name" value="O16G_dom_2"/>
</dbReference>
<dbReference type="Pfam" id="PF00128">
    <property type="entry name" value="Alpha-amylase"/>
    <property type="match status" value="1"/>
</dbReference>